<dbReference type="SUPFAM" id="SSF46785">
    <property type="entry name" value="Winged helix' DNA-binding domain"/>
    <property type="match status" value="1"/>
</dbReference>
<dbReference type="PANTHER" id="PTHR43252:SF7">
    <property type="entry name" value="TRANSCRIPTIONAL REGULATOR YQJI"/>
    <property type="match status" value="1"/>
</dbReference>
<sequence length="210" mass="23360">MGHKHRHGCGPRGSFEIDLPEGLLAMAGTRGWQGSWGPFHFDFGDEGWSGGRRGRRGRRMFESGELRLVLLKLIADEPRHGYDLIRAIEELTGGEYAPSPGVVYPTLTLLQDMGLIEEAAGEGSRRPFQVTDDGRKHLEERQDEVDGLLERLADLKPEERTSAGPVLGRAVKNVMTALSHRIGRDGLHDELLHEIAAILDEAAQRIERIK</sequence>
<dbReference type="EMBL" id="JAMGBE010000002">
    <property type="protein sequence ID" value="MCL6729706.1"/>
    <property type="molecule type" value="Genomic_DNA"/>
</dbReference>
<reference evidence="2" key="1">
    <citation type="submission" date="2022-05" db="EMBL/GenBank/DDBJ databases">
        <authorList>
            <person name="Jo J.-H."/>
            <person name="Im W.-T."/>
        </authorList>
    </citation>
    <scope>NUCLEOTIDE SEQUENCE</scope>
    <source>
        <strain evidence="2">SE220</strain>
    </source>
</reference>
<dbReference type="Pfam" id="PF03551">
    <property type="entry name" value="PadR"/>
    <property type="match status" value="1"/>
</dbReference>
<dbReference type="InterPro" id="IPR005149">
    <property type="entry name" value="Tscrpt_reg_PadR_N"/>
</dbReference>
<keyword evidence="3" id="KW-1185">Reference proteome</keyword>
<protein>
    <submittedName>
        <fullName evidence="2">PadR family transcriptional regulator</fullName>
    </submittedName>
</protein>
<gene>
    <name evidence="2" type="ORF">LZ538_06505</name>
</gene>
<proteinExistence type="predicted"/>
<dbReference type="Proteomes" id="UP001165342">
    <property type="component" value="Unassembled WGS sequence"/>
</dbReference>
<dbReference type="PANTHER" id="PTHR43252">
    <property type="entry name" value="TRANSCRIPTIONAL REGULATOR YQJI"/>
    <property type="match status" value="1"/>
</dbReference>
<dbReference type="Gene3D" id="1.10.10.10">
    <property type="entry name" value="Winged helix-like DNA-binding domain superfamily/Winged helix DNA-binding domain"/>
    <property type="match status" value="1"/>
</dbReference>
<dbReference type="RefSeq" id="WP_249831186.1">
    <property type="nucleotide sequence ID" value="NZ_JAMGBE010000002.1"/>
</dbReference>
<evidence type="ECO:0000313" key="2">
    <source>
        <dbReference type="EMBL" id="MCL6729706.1"/>
    </source>
</evidence>
<organism evidence="2 3">
    <name type="scientific">Sphingomonas hankyongi</name>
    <dbReference type="NCBI Taxonomy" id="2908209"/>
    <lineage>
        <taxon>Bacteria</taxon>
        <taxon>Pseudomonadati</taxon>
        <taxon>Pseudomonadota</taxon>
        <taxon>Alphaproteobacteria</taxon>
        <taxon>Sphingomonadales</taxon>
        <taxon>Sphingomonadaceae</taxon>
        <taxon>Sphingomonas</taxon>
    </lineage>
</organism>
<evidence type="ECO:0000313" key="3">
    <source>
        <dbReference type="Proteomes" id="UP001165342"/>
    </source>
</evidence>
<comment type="caution">
    <text evidence="2">The sequence shown here is derived from an EMBL/GenBank/DDBJ whole genome shotgun (WGS) entry which is preliminary data.</text>
</comment>
<evidence type="ECO:0000259" key="1">
    <source>
        <dbReference type="Pfam" id="PF03551"/>
    </source>
</evidence>
<dbReference type="InterPro" id="IPR036390">
    <property type="entry name" value="WH_DNA-bd_sf"/>
</dbReference>
<accession>A0ABT0S1K6</accession>
<name>A0ABT0S1K6_9SPHN</name>
<feature type="domain" description="Transcription regulator PadR N-terminal" evidence="1">
    <location>
        <begin position="70"/>
        <end position="140"/>
    </location>
</feature>
<dbReference type="InterPro" id="IPR036388">
    <property type="entry name" value="WH-like_DNA-bd_sf"/>
</dbReference>